<reference evidence="1 2" key="1">
    <citation type="submission" date="2019-09" db="EMBL/GenBank/DDBJ databases">
        <authorList>
            <person name="Depoorter E."/>
        </authorList>
    </citation>
    <scope>NUCLEOTIDE SEQUENCE [LARGE SCALE GENOMIC DNA]</scope>
    <source>
        <strain evidence="1">R-71171</strain>
    </source>
</reference>
<evidence type="ECO:0000313" key="2">
    <source>
        <dbReference type="Proteomes" id="UP000494182"/>
    </source>
</evidence>
<sequence>MRVTLRFRFCPAPLTWATCRAPGRTGVVT</sequence>
<organism evidence="1 2">
    <name type="scientific">Burkholderia contaminans</name>
    <dbReference type="NCBI Taxonomy" id="488447"/>
    <lineage>
        <taxon>Bacteria</taxon>
        <taxon>Pseudomonadati</taxon>
        <taxon>Pseudomonadota</taxon>
        <taxon>Betaproteobacteria</taxon>
        <taxon>Burkholderiales</taxon>
        <taxon>Burkholderiaceae</taxon>
        <taxon>Burkholderia</taxon>
        <taxon>Burkholderia cepacia complex</taxon>
    </lineage>
</organism>
<proteinExistence type="predicted"/>
<evidence type="ECO:0000313" key="1">
    <source>
        <dbReference type="EMBL" id="VWC83420.1"/>
    </source>
</evidence>
<dbReference type="Proteomes" id="UP000494182">
    <property type="component" value="Unassembled WGS sequence"/>
</dbReference>
<protein>
    <submittedName>
        <fullName evidence="1">Uncharacterized protein</fullName>
    </submittedName>
</protein>
<dbReference type="AlphaFoldDB" id="A0A6P2VAN4"/>
<accession>A0A6P2VAN4</accession>
<gene>
    <name evidence="1" type="ORF">BCO71171_00635</name>
</gene>
<name>A0A6P2VAN4_9BURK</name>
<dbReference type="EMBL" id="CABVQT010000001">
    <property type="protein sequence ID" value="VWC83420.1"/>
    <property type="molecule type" value="Genomic_DNA"/>
</dbReference>